<dbReference type="SUPFAM" id="SSF50156">
    <property type="entry name" value="PDZ domain-like"/>
    <property type="match status" value="1"/>
</dbReference>
<organism evidence="3 4">
    <name type="scientific">Sphaeroforma arctica JP610</name>
    <dbReference type="NCBI Taxonomy" id="667725"/>
    <lineage>
        <taxon>Eukaryota</taxon>
        <taxon>Ichthyosporea</taxon>
        <taxon>Ichthyophonida</taxon>
        <taxon>Sphaeroforma</taxon>
    </lineage>
</organism>
<evidence type="ECO:0000259" key="2">
    <source>
        <dbReference type="PROSITE" id="PS50106"/>
    </source>
</evidence>
<dbReference type="InterPro" id="IPR001478">
    <property type="entry name" value="PDZ"/>
</dbReference>
<keyword evidence="4" id="KW-1185">Reference proteome</keyword>
<dbReference type="Proteomes" id="UP000054560">
    <property type="component" value="Unassembled WGS sequence"/>
</dbReference>
<gene>
    <name evidence="3" type="ORF">SARC_03861</name>
</gene>
<dbReference type="RefSeq" id="XP_014157804.1">
    <property type="nucleotide sequence ID" value="XM_014302329.1"/>
</dbReference>
<evidence type="ECO:0000313" key="3">
    <source>
        <dbReference type="EMBL" id="KNC83902.1"/>
    </source>
</evidence>
<accession>A0A0L0G467</accession>
<feature type="domain" description="PDZ" evidence="2">
    <location>
        <begin position="25"/>
        <end position="104"/>
    </location>
</feature>
<dbReference type="Gene3D" id="2.30.42.10">
    <property type="match status" value="1"/>
</dbReference>
<dbReference type="GeneID" id="25904365"/>
<feature type="compositionally biased region" description="Polar residues" evidence="1">
    <location>
        <begin position="338"/>
        <end position="351"/>
    </location>
</feature>
<dbReference type="AlphaFoldDB" id="A0A0L0G467"/>
<evidence type="ECO:0000313" key="4">
    <source>
        <dbReference type="Proteomes" id="UP000054560"/>
    </source>
</evidence>
<dbReference type="InterPro" id="IPR036034">
    <property type="entry name" value="PDZ_sf"/>
</dbReference>
<feature type="compositionally biased region" description="Polar residues" evidence="1">
    <location>
        <begin position="366"/>
        <end position="375"/>
    </location>
</feature>
<name>A0A0L0G467_9EUKA</name>
<proteinExistence type="predicted"/>
<feature type="region of interest" description="Disordered" evidence="1">
    <location>
        <begin position="234"/>
        <end position="284"/>
    </location>
</feature>
<sequence>MMIHISQVSKNNVPLYEEVKPVRRYLKFKKRKGAVLGASLCKINRRFYITDVRDNSLAWRLGLDHGDRMDEINDKPMSSLGPLDFLELFRNVEAVELLVCSRPLELKIVLQETLSPKAIHRADHPVRSQSFANPRSTQVFSGSNSMEGVFAHEHQPRRKGTSVPHLSFRGSESDVCGSSVVSREASVLANRNTICREVHSRRSESTTSHEWQGPIMSDPLNISDLPPAYNSQENAHARSIRHGGSVAKARNKHYRLPRRGTDDCITSGSYSNAHDEDSSSTHQTVHNAVNSEVVTNADQYNNAGVASNVGFRLNNANDTSVHPIPNSVEGFEPAGTAGSRNTGHPESSRIVNQCFIKGGRTRRSDQQPQLPTRVQTRSKRHLQIEQPAHTQLCSGEDRMIHPRAMSDQFTYQAYPGADTESAQVHSHTPNSISWWQGCFNWLVCKSVIMEPISDESEPLLSECARRVDRSNPVTGTHVCTNQCVLSSSQSDGEDVVVHVQERSVNSGTLKFEARKYHDENADSFNTLDEEEQEVSPFPPPLPTPRLGLIYINGQVVEVEEVLANDCKARPCAPPRTGDVIHEVDEKDMLGKTDAHIMLEMSIAMIKNKKVEIRFFPPVLAQEIAVARLTRKR</sequence>
<evidence type="ECO:0000256" key="1">
    <source>
        <dbReference type="SAM" id="MobiDB-lite"/>
    </source>
</evidence>
<reference evidence="3 4" key="1">
    <citation type="submission" date="2011-02" db="EMBL/GenBank/DDBJ databases">
        <title>The Genome Sequence of Sphaeroforma arctica JP610.</title>
        <authorList>
            <consortium name="The Broad Institute Genome Sequencing Platform"/>
            <person name="Russ C."/>
            <person name="Cuomo C."/>
            <person name="Young S.K."/>
            <person name="Zeng Q."/>
            <person name="Gargeya S."/>
            <person name="Alvarado L."/>
            <person name="Berlin A."/>
            <person name="Chapman S.B."/>
            <person name="Chen Z."/>
            <person name="Freedman E."/>
            <person name="Gellesch M."/>
            <person name="Goldberg J."/>
            <person name="Griggs A."/>
            <person name="Gujja S."/>
            <person name="Heilman E."/>
            <person name="Heiman D."/>
            <person name="Howarth C."/>
            <person name="Mehta T."/>
            <person name="Neiman D."/>
            <person name="Pearson M."/>
            <person name="Roberts A."/>
            <person name="Saif S."/>
            <person name="Shea T."/>
            <person name="Shenoy N."/>
            <person name="Sisk P."/>
            <person name="Stolte C."/>
            <person name="Sykes S."/>
            <person name="White J."/>
            <person name="Yandava C."/>
            <person name="Burger G."/>
            <person name="Gray M.W."/>
            <person name="Holland P.W.H."/>
            <person name="King N."/>
            <person name="Lang F.B.F."/>
            <person name="Roger A.J."/>
            <person name="Ruiz-Trillo I."/>
            <person name="Haas B."/>
            <person name="Nusbaum C."/>
            <person name="Birren B."/>
        </authorList>
    </citation>
    <scope>NUCLEOTIDE SEQUENCE [LARGE SCALE GENOMIC DNA]</scope>
    <source>
        <strain evidence="3 4">JP610</strain>
    </source>
</reference>
<dbReference type="PROSITE" id="PS50106">
    <property type="entry name" value="PDZ"/>
    <property type="match status" value="1"/>
</dbReference>
<feature type="compositionally biased region" description="Basic residues" evidence="1">
    <location>
        <begin position="249"/>
        <end position="258"/>
    </location>
</feature>
<dbReference type="SMART" id="SM00228">
    <property type="entry name" value="PDZ"/>
    <property type="match status" value="1"/>
</dbReference>
<dbReference type="EMBL" id="KQ241802">
    <property type="protein sequence ID" value="KNC83902.1"/>
    <property type="molecule type" value="Genomic_DNA"/>
</dbReference>
<feature type="region of interest" description="Disordered" evidence="1">
    <location>
        <begin position="322"/>
        <end position="380"/>
    </location>
</feature>
<protein>
    <recommendedName>
        <fullName evidence="2">PDZ domain-containing protein</fullName>
    </recommendedName>
</protein>